<evidence type="ECO:0000313" key="3">
    <source>
        <dbReference type="Proteomes" id="UP000679179"/>
    </source>
</evidence>
<comment type="caution">
    <text evidence="2">The sequence shown here is derived from an EMBL/GenBank/DDBJ whole genome shotgun (WGS) entry which is preliminary data.</text>
</comment>
<accession>A0A919VN73</accession>
<evidence type="ECO:0000256" key="1">
    <source>
        <dbReference type="SAM" id="Phobius"/>
    </source>
</evidence>
<dbReference type="Proteomes" id="UP000679179">
    <property type="component" value="Unassembled WGS sequence"/>
</dbReference>
<keyword evidence="1" id="KW-0472">Membrane</keyword>
<dbReference type="RefSeq" id="WP_212904965.1">
    <property type="nucleotide sequence ID" value="NZ_BOPZ01000032.1"/>
</dbReference>
<name>A0A919VN73_9CLOT</name>
<proteinExistence type="predicted"/>
<keyword evidence="1" id="KW-1133">Transmembrane helix</keyword>
<reference evidence="2" key="1">
    <citation type="submission" date="2021-03" db="EMBL/GenBank/DDBJ databases">
        <title>Taxonomic study of Clostridium polyendosporum from meadow-gley soil under rice.</title>
        <authorList>
            <person name="Kobayashi H."/>
            <person name="Tanizawa Y."/>
            <person name="Yagura M."/>
        </authorList>
    </citation>
    <scope>NUCLEOTIDE SEQUENCE</scope>
    <source>
        <strain evidence="2">JCM 30710</strain>
    </source>
</reference>
<dbReference type="AlphaFoldDB" id="A0A919VN73"/>
<organism evidence="2 3">
    <name type="scientific">Clostridium polyendosporum</name>
    <dbReference type="NCBI Taxonomy" id="69208"/>
    <lineage>
        <taxon>Bacteria</taxon>
        <taxon>Bacillati</taxon>
        <taxon>Bacillota</taxon>
        <taxon>Clostridia</taxon>
        <taxon>Eubacteriales</taxon>
        <taxon>Clostridiaceae</taxon>
        <taxon>Clostridium</taxon>
    </lineage>
</organism>
<evidence type="ECO:0000313" key="2">
    <source>
        <dbReference type="EMBL" id="GIM30288.1"/>
    </source>
</evidence>
<keyword evidence="1" id="KW-0812">Transmembrane</keyword>
<protein>
    <submittedName>
        <fullName evidence="2">Uncharacterized protein</fullName>
    </submittedName>
</protein>
<dbReference type="EMBL" id="BOPZ01000032">
    <property type="protein sequence ID" value="GIM30288.1"/>
    <property type="molecule type" value="Genomic_DNA"/>
</dbReference>
<feature type="transmembrane region" description="Helical" evidence="1">
    <location>
        <begin position="7"/>
        <end position="27"/>
    </location>
</feature>
<sequence>MKRNIKVVAIVILITVTLFSYLFISGYRVTALGAIKAQFDLGQDLKVFEEVERDWATVYLLETPDGIKTALASKEGVLWRCSSITYFFDEIIKNDDIKTVG</sequence>
<keyword evidence="3" id="KW-1185">Reference proteome</keyword>
<gene>
    <name evidence="2" type="ORF">CPJCM30710_29540</name>
</gene>